<dbReference type="SMART" id="SM00345">
    <property type="entry name" value="HTH_GNTR"/>
    <property type="match status" value="1"/>
</dbReference>
<dbReference type="InterPro" id="IPR000524">
    <property type="entry name" value="Tscrpt_reg_HTH_GntR"/>
</dbReference>
<dbReference type="GO" id="GO:0045892">
    <property type="term" value="P:negative regulation of DNA-templated transcription"/>
    <property type="evidence" value="ECO:0007669"/>
    <property type="project" value="TreeGrafter"/>
</dbReference>
<dbReference type="KEGG" id="shun:DWB77_05539"/>
<evidence type="ECO:0000313" key="5">
    <source>
        <dbReference type="EMBL" id="AYG83343.1"/>
    </source>
</evidence>
<dbReference type="PANTHER" id="PTHR44846">
    <property type="entry name" value="MANNOSYL-D-GLYCERATE TRANSPORT/METABOLISM SYSTEM REPRESSOR MNGR-RELATED"/>
    <property type="match status" value="1"/>
</dbReference>
<gene>
    <name evidence="5" type="primary">mngR_2</name>
    <name evidence="5" type="ORF">DWB77_05539</name>
</gene>
<dbReference type="OrthoDB" id="7363114at2"/>
<sequence length="294" mass="33207">MTTHTTGADRDDAGEIPRYRLVADALRQDIQNGVPAPGEGLPKQEQLMRRFHCGRGTVQKALQLLRDEQLLEEGVSGRGARVARQAAIGRPLVYYISRAFEAPHVSLDVWSLHTEELSRAVQQQAELIGLGDRPAPRSIRVRVLVPDLDTHHPYPRHLDDPEDLRPLRRLRRVIRMYAEALHHSLTQLAEEGTVGSVSVEIRVLPTVPGEKRYLINGTQMLTGYYFLRKTRILVDAASIEVLELHSDTLFPATLEGNGARSLERAEFQQAQAWFDSRWETVATPLRPLDEWPGQ</sequence>
<dbReference type="GO" id="GO:0003677">
    <property type="term" value="F:DNA binding"/>
    <property type="evidence" value="ECO:0007669"/>
    <property type="project" value="UniProtKB-KW"/>
</dbReference>
<keyword evidence="3" id="KW-0804">Transcription</keyword>
<proteinExistence type="predicted"/>
<evidence type="ECO:0000259" key="4">
    <source>
        <dbReference type="PROSITE" id="PS50949"/>
    </source>
</evidence>
<evidence type="ECO:0000256" key="2">
    <source>
        <dbReference type="ARBA" id="ARBA00023125"/>
    </source>
</evidence>
<protein>
    <submittedName>
        <fullName evidence="5">Mannosyl-D-glycerate transport/metabolism system repressor MngR</fullName>
    </submittedName>
</protein>
<name>A0A387HM42_9ACTN</name>
<evidence type="ECO:0000313" key="6">
    <source>
        <dbReference type="Proteomes" id="UP000271554"/>
    </source>
</evidence>
<dbReference type="SUPFAM" id="SSF46785">
    <property type="entry name" value="Winged helix' DNA-binding domain"/>
    <property type="match status" value="1"/>
</dbReference>
<dbReference type="Pfam" id="PF00392">
    <property type="entry name" value="GntR"/>
    <property type="match status" value="1"/>
</dbReference>
<dbReference type="InterPro" id="IPR036390">
    <property type="entry name" value="WH_DNA-bd_sf"/>
</dbReference>
<keyword evidence="6" id="KW-1185">Reference proteome</keyword>
<keyword evidence="1" id="KW-0805">Transcription regulation</keyword>
<dbReference type="GO" id="GO:0003700">
    <property type="term" value="F:DNA-binding transcription factor activity"/>
    <property type="evidence" value="ECO:0007669"/>
    <property type="project" value="InterPro"/>
</dbReference>
<reference evidence="5 6" key="1">
    <citation type="submission" date="2018-10" db="EMBL/GenBank/DDBJ databases">
        <title>Relationship between Morphology and Antimicrobial Activity in Streptomyces.</title>
        <authorList>
            <person name="Kang H.J."/>
            <person name="Kim S.B."/>
        </authorList>
    </citation>
    <scope>NUCLEOTIDE SEQUENCE [LARGE SCALE GENOMIC DNA]</scope>
    <source>
        <strain evidence="5 6">BH38</strain>
    </source>
</reference>
<dbReference type="EMBL" id="CP032698">
    <property type="protein sequence ID" value="AYG83343.1"/>
    <property type="molecule type" value="Genomic_DNA"/>
</dbReference>
<dbReference type="CDD" id="cd07377">
    <property type="entry name" value="WHTH_GntR"/>
    <property type="match status" value="1"/>
</dbReference>
<dbReference type="Gene3D" id="1.10.10.10">
    <property type="entry name" value="Winged helix-like DNA-binding domain superfamily/Winged helix DNA-binding domain"/>
    <property type="match status" value="1"/>
</dbReference>
<evidence type="ECO:0000256" key="3">
    <source>
        <dbReference type="ARBA" id="ARBA00023163"/>
    </source>
</evidence>
<accession>A0A387HM42</accession>
<dbReference type="AlphaFoldDB" id="A0A387HM42"/>
<organism evidence="5 6">
    <name type="scientific">Streptomyces hundungensis</name>
    <dbReference type="NCBI Taxonomy" id="1077946"/>
    <lineage>
        <taxon>Bacteria</taxon>
        <taxon>Bacillati</taxon>
        <taxon>Actinomycetota</taxon>
        <taxon>Actinomycetes</taxon>
        <taxon>Kitasatosporales</taxon>
        <taxon>Streptomycetaceae</taxon>
        <taxon>Streptomyces</taxon>
    </lineage>
</organism>
<dbReference type="Proteomes" id="UP000271554">
    <property type="component" value="Chromosome"/>
</dbReference>
<feature type="domain" description="HTH gntR-type" evidence="4">
    <location>
        <begin position="16"/>
        <end position="85"/>
    </location>
</feature>
<dbReference type="PANTHER" id="PTHR44846:SF17">
    <property type="entry name" value="GNTR-FAMILY TRANSCRIPTIONAL REGULATOR"/>
    <property type="match status" value="1"/>
</dbReference>
<dbReference type="InterPro" id="IPR050679">
    <property type="entry name" value="Bact_HTH_transcr_reg"/>
</dbReference>
<dbReference type="InterPro" id="IPR036388">
    <property type="entry name" value="WH-like_DNA-bd_sf"/>
</dbReference>
<dbReference type="RefSeq" id="WP_120724064.1">
    <property type="nucleotide sequence ID" value="NZ_CP032698.1"/>
</dbReference>
<keyword evidence="2" id="KW-0238">DNA-binding</keyword>
<dbReference type="PROSITE" id="PS50949">
    <property type="entry name" value="HTH_GNTR"/>
    <property type="match status" value="1"/>
</dbReference>
<evidence type="ECO:0000256" key="1">
    <source>
        <dbReference type="ARBA" id="ARBA00023015"/>
    </source>
</evidence>